<keyword evidence="2" id="KW-1185">Reference proteome</keyword>
<name>A0A0C2QY55_9RICK</name>
<keyword evidence="1" id="KW-0614">Plasmid</keyword>
<protein>
    <submittedName>
        <fullName evidence="1">Uncharacterized protein</fullName>
    </submittedName>
</protein>
<dbReference type="Proteomes" id="UP000031952">
    <property type="component" value="Plasmid pRAS01"/>
</dbReference>
<proteinExistence type="predicted"/>
<organism evidence="1 2">
    <name type="scientific">Rickettsia asembonensis</name>
    <dbReference type="NCBI Taxonomy" id="1068590"/>
    <lineage>
        <taxon>Bacteria</taxon>
        <taxon>Pseudomonadati</taxon>
        <taxon>Pseudomonadota</taxon>
        <taxon>Alphaproteobacteria</taxon>
        <taxon>Rickettsiales</taxon>
        <taxon>Rickettsiaceae</taxon>
        <taxon>Rickettsieae</taxon>
        <taxon>Rickettsia</taxon>
        <taxon>spotted fever group</taxon>
    </lineage>
</organism>
<evidence type="ECO:0000313" key="1">
    <source>
        <dbReference type="EMBL" id="KIJ88784.1"/>
    </source>
</evidence>
<gene>
    <name evidence="1" type="ORF">SB78_03670</name>
</gene>
<geneLocation type="plasmid" evidence="1 2">
    <name>pRAS01</name>
</geneLocation>
<accession>A0A0C2QY55</accession>
<sequence>MPYNTVVVGGLIRFISKELDKNEQKIITDWINKNILIPSSKLDFKQAFVKAQKIIFAEYIAQGNIASIKSFMNAVNACENKKLKKLVCEILSDVCLEQKRFLSTNTKLYQELTKILDFQYDSIQDSDLKRSVVGKIIEVSQIVQEANICKTRDPEAIKKQKWYINNFIEKLFKIDMSQDVLVDIVINDDPNNPCDNQTTIVGRPKVLGSSTKQMRHVTPYSFIEHAITEMIMQVKSDARNKTYINDIMEAIKPLLKNKQGICLTADQYSKVVSNITPQNEESERFKLSTTSNEYYLIYNEKFIEQFEKCKDFSQDEKDKAKGDFSTKFEKYITYGIKYLIEEILDLKDVNTVTIVCEGIARIILTLFNQEKYAAFPEEGNSVKDEIRVYQSSSDAEKPQNKEYEVYSHAEITKKLNDQTWISQYDQCIRIVDNEGATVKKVAKVLKIISLLVKRELTSISHKTEKEDEKYQKEYNEKYNFKVNEQNLKCQDKYNEEIDIKSNLMDMFQYHIAKHLYSVFDFKPLEQKVLVPKQQVGNEIITVYPSASGKKTAEYSVQDGKQYRELQYNSRKGYNDDAIFRMEMSNEDTINALKNKVVNHIIISLLPFRELEIGCMFDKAQCERATILQAFCELVKVRYATESMIQLDDKWIDEIQNECSRYFEDLLGESEIIEDNYNL</sequence>
<dbReference type="RefSeq" id="WP_041078779.1">
    <property type="nucleotide sequence ID" value="NZ_CP011517.1"/>
</dbReference>
<evidence type="ECO:0000313" key="2">
    <source>
        <dbReference type="Proteomes" id="UP000031952"/>
    </source>
</evidence>
<dbReference type="EMBL" id="CP011517">
    <property type="protein sequence ID" value="KIJ88784.1"/>
    <property type="molecule type" value="Genomic_DNA"/>
</dbReference>
<reference evidence="1 2" key="1">
    <citation type="journal article" date="2015" name="Genome Announc.">
        <title>Whole-Genome Sequence of 'Candidatus Rickettsia asemboensis' Strain NMRCii, Isolated from Fleas of Western Kenya.</title>
        <authorList>
            <person name="Jima D.D."/>
            <person name="Luce-Fedrow A."/>
            <person name="Yang Y."/>
            <person name="Maina A.N."/>
            <person name="Snesrud E.C."/>
            <person name="Otiang E."/>
            <person name="Njenga K."/>
            <person name="Jarman R.G."/>
            <person name="Richards A.L."/>
            <person name="Hang J."/>
        </authorList>
    </citation>
    <scope>NUCLEOTIDE SEQUENCE [LARGE SCALE GENOMIC DNA]</scope>
    <source>
        <strain evidence="1 2">NMRCii</strain>
        <plasmid evidence="1">pRAS01</plasmid>
    </source>
</reference>
<dbReference type="AlphaFoldDB" id="A0A0C2QY55"/>